<evidence type="ECO:0000313" key="4">
    <source>
        <dbReference type="Proteomes" id="UP001174909"/>
    </source>
</evidence>
<feature type="non-terminal residue" evidence="3">
    <location>
        <position position="1"/>
    </location>
</feature>
<gene>
    <name evidence="3" type="ORF">GBAR_LOCUS9444</name>
</gene>
<sequence>GCEEGEGVARKEEVWEGKGEKEEEEGLNQVNEGESENERLIPSTPSSKPLVDARGLLEELRNQQPSPPPRSTQTPPTAHPLRGPFLGRLEMVKQITQNGLQNILELPSPATLLLDYFSMFGTKSCCFDDLRSYFEFFSPDELKKFMVMAEAKIAENPIKFDCSEKDRKRNVSILRRQISMMQLQRYCGLHGNLSLDKKRDLVLLCKHLYREGLKLATGVPETDTKPADFFVVLAVHLLIEIYVETREWRVLWQAILLLEHSRSMKTTNPQILLLLLKLYGFLGAAEGITDIFESLNIKHLQMETLGYIPLRYLQASVHLVSLINSIALHFASTTAVPRRLQNISFKRTKTGCFKRYWSLSV</sequence>
<feature type="region of interest" description="Disordered" evidence="2">
    <location>
        <begin position="1"/>
        <end position="83"/>
    </location>
</feature>
<evidence type="ECO:0000313" key="3">
    <source>
        <dbReference type="EMBL" id="CAI8015185.1"/>
    </source>
</evidence>
<dbReference type="AlphaFoldDB" id="A0AA35RP58"/>
<dbReference type="Proteomes" id="UP001174909">
    <property type="component" value="Unassembled WGS sequence"/>
</dbReference>
<feature type="compositionally biased region" description="Basic and acidic residues" evidence="2">
    <location>
        <begin position="7"/>
        <end position="21"/>
    </location>
</feature>
<comment type="similarity">
    <text evidence="1">Belongs to the MDM20/NAA25 family.</text>
</comment>
<dbReference type="PANTHER" id="PTHR22767">
    <property type="entry name" value="N-TERMINAL ACETYLTRANSFERASE-RELATED"/>
    <property type="match status" value="1"/>
</dbReference>
<dbReference type="EMBL" id="CASHTH010001425">
    <property type="protein sequence ID" value="CAI8015185.1"/>
    <property type="molecule type" value="Genomic_DNA"/>
</dbReference>
<dbReference type="InterPro" id="IPR019183">
    <property type="entry name" value="NAA25_NatB_aux_su"/>
</dbReference>
<keyword evidence="4" id="KW-1185">Reference proteome</keyword>
<dbReference type="PANTHER" id="PTHR22767:SF3">
    <property type="entry name" value="N-ALPHA-ACETYLTRANSFERASE 25, NATB AUXILIARY SUBUNIT"/>
    <property type="match status" value="1"/>
</dbReference>
<evidence type="ECO:0000256" key="2">
    <source>
        <dbReference type="SAM" id="MobiDB-lite"/>
    </source>
</evidence>
<protein>
    <submittedName>
        <fullName evidence="3">N-alpha-acetyltransferase 25, NatB auxiliary subunit</fullName>
    </submittedName>
</protein>
<accession>A0AA35RP58</accession>
<proteinExistence type="inferred from homology"/>
<dbReference type="Pfam" id="PF09797">
    <property type="entry name" value="NatB_MDM20"/>
    <property type="match status" value="1"/>
</dbReference>
<evidence type="ECO:0000256" key="1">
    <source>
        <dbReference type="ARBA" id="ARBA00006298"/>
    </source>
</evidence>
<comment type="caution">
    <text evidence="3">The sequence shown here is derived from an EMBL/GenBank/DDBJ whole genome shotgun (WGS) entry which is preliminary data.</text>
</comment>
<organism evidence="3 4">
    <name type="scientific">Geodia barretti</name>
    <name type="common">Barrett's horny sponge</name>
    <dbReference type="NCBI Taxonomy" id="519541"/>
    <lineage>
        <taxon>Eukaryota</taxon>
        <taxon>Metazoa</taxon>
        <taxon>Porifera</taxon>
        <taxon>Demospongiae</taxon>
        <taxon>Heteroscleromorpha</taxon>
        <taxon>Tetractinellida</taxon>
        <taxon>Astrophorina</taxon>
        <taxon>Geodiidae</taxon>
        <taxon>Geodia</taxon>
    </lineage>
</organism>
<dbReference type="GO" id="GO:0031416">
    <property type="term" value="C:NatB complex"/>
    <property type="evidence" value="ECO:0007669"/>
    <property type="project" value="TreeGrafter"/>
</dbReference>
<name>A0AA35RP58_GEOBA</name>
<reference evidence="3" key="1">
    <citation type="submission" date="2023-03" db="EMBL/GenBank/DDBJ databases">
        <authorList>
            <person name="Steffen K."/>
            <person name="Cardenas P."/>
        </authorList>
    </citation>
    <scope>NUCLEOTIDE SEQUENCE</scope>
</reference>